<dbReference type="Proteomes" id="UP000298138">
    <property type="component" value="Unassembled WGS sequence"/>
</dbReference>
<feature type="region of interest" description="Disordered" evidence="1">
    <location>
        <begin position="106"/>
        <end position="126"/>
    </location>
</feature>
<sequence>MDDTLFFLGSSFRVLVGTRQQPCQLTWAACDVRCDDLTQARAGGAYFWVGFFRGRLSRSCYIHTTMKMKNIMIMILYLCLSVSVCLCDCTSQLQLQLQLRTSDSTSDSTIQRSTTNESNEQFHPNKPIPVSIPTLIVPTHRSPQRTAQHHSPRLPSSSTVFYDATRTACYCRFAAAIYQRRDGGAFQTTPEAEAEGENWRLETPCGGSVARTVAQRTGRCDSCAPRGLE</sequence>
<name>A0A4S2MHY5_9PEZI</name>
<dbReference type="AlphaFoldDB" id="A0A4S2MHY5"/>
<feature type="compositionally biased region" description="Polar residues" evidence="1">
    <location>
        <begin position="106"/>
        <end position="122"/>
    </location>
</feature>
<evidence type="ECO:0000256" key="1">
    <source>
        <dbReference type="SAM" id="MobiDB-lite"/>
    </source>
</evidence>
<protein>
    <submittedName>
        <fullName evidence="2">Uncharacterized protein</fullName>
    </submittedName>
</protein>
<evidence type="ECO:0000313" key="2">
    <source>
        <dbReference type="EMBL" id="TGZ76490.1"/>
    </source>
</evidence>
<proteinExistence type="predicted"/>
<evidence type="ECO:0000313" key="3">
    <source>
        <dbReference type="Proteomes" id="UP000298138"/>
    </source>
</evidence>
<dbReference type="InParanoid" id="A0A4S2MHY5"/>
<reference evidence="2 3" key="1">
    <citation type="submission" date="2019-04" db="EMBL/GenBank/DDBJ databases">
        <title>Comparative genomics and transcriptomics to analyze fruiting body development in filamentous ascomycetes.</title>
        <authorList>
            <consortium name="DOE Joint Genome Institute"/>
            <person name="Lutkenhaus R."/>
            <person name="Traeger S."/>
            <person name="Breuer J."/>
            <person name="Kuo A."/>
            <person name="Lipzen A."/>
            <person name="Pangilinan J."/>
            <person name="Dilworth D."/>
            <person name="Sandor L."/>
            <person name="Poggeler S."/>
            <person name="Barry K."/>
            <person name="Grigoriev I.V."/>
            <person name="Nowrousian M."/>
        </authorList>
    </citation>
    <scope>NUCLEOTIDE SEQUENCE [LARGE SCALE GENOMIC DNA]</scope>
    <source>
        <strain evidence="2 3">CBS 389.68</strain>
    </source>
</reference>
<keyword evidence="3" id="KW-1185">Reference proteome</keyword>
<accession>A0A4S2MHY5</accession>
<gene>
    <name evidence="2" type="ORF">EX30DRAFT_246106</name>
</gene>
<organism evidence="2 3">
    <name type="scientific">Ascodesmis nigricans</name>
    <dbReference type="NCBI Taxonomy" id="341454"/>
    <lineage>
        <taxon>Eukaryota</taxon>
        <taxon>Fungi</taxon>
        <taxon>Dikarya</taxon>
        <taxon>Ascomycota</taxon>
        <taxon>Pezizomycotina</taxon>
        <taxon>Pezizomycetes</taxon>
        <taxon>Pezizales</taxon>
        <taxon>Ascodesmidaceae</taxon>
        <taxon>Ascodesmis</taxon>
    </lineage>
</organism>
<dbReference type="EMBL" id="ML220176">
    <property type="protein sequence ID" value="TGZ76490.1"/>
    <property type="molecule type" value="Genomic_DNA"/>
</dbReference>